<comment type="caution">
    <text evidence="7">The sequence shown here is derived from an EMBL/GenBank/DDBJ whole genome shotgun (WGS) entry which is preliminary data.</text>
</comment>
<dbReference type="InterPro" id="IPR035914">
    <property type="entry name" value="Sperma_CUB_dom_sf"/>
</dbReference>
<dbReference type="Gene3D" id="2.60.120.290">
    <property type="entry name" value="Spermadhesin, CUB domain"/>
    <property type="match status" value="1"/>
</dbReference>
<dbReference type="InterPro" id="IPR000859">
    <property type="entry name" value="CUB_dom"/>
</dbReference>
<organism evidence="7 8">
    <name type="scientific">Geodia barretti</name>
    <name type="common">Barrett's horny sponge</name>
    <dbReference type="NCBI Taxonomy" id="519541"/>
    <lineage>
        <taxon>Eukaryota</taxon>
        <taxon>Metazoa</taxon>
        <taxon>Porifera</taxon>
        <taxon>Demospongiae</taxon>
        <taxon>Heteroscleromorpha</taxon>
        <taxon>Tetractinellida</taxon>
        <taxon>Astrophorina</taxon>
        <taxon>Geodiidae</taxon>
        <taxon>Geodia</taxon>
    </lineage>
</organism>
<evidence type="ECO:0000256" key="3">
    <source>
        <dbReference type="PROSITE-ProRule" id="PRU00059"/>
    </source>
</evidence>
<keyword evidence="5" id="KW-0732">Signal</keyword>
<comment type="caution">
    <text evidence="3">Lacks conserved residue(s) required for the propagation of feature annotation.</text>
</comment>
<dbReference type="Proteomes" id="UP001174909">
    <property type="component" value="Unassembled WGS sequence"/>
</dbReference>
<feature type="compositionally biased region" description="Basic residues" evidence="4">
    <location>
        <begin position="321"/>
        <end position="333"/>
    </location>
</feature>
<protein>
    <recommendedName>
        <fullName evidence="6">CUB domain-containing protein</fullName>
    </recommendedName>
</protein>
<dbReference type="PROSITE" id="PS01180">
    <property type="entry name" value="CUB"/>
    <property type="match status" value="1"/>
</dbReference>
<feature type="chain" id="PRO_5041433133" description="CUB domain-containing protein" evidence="5">
    <location>
        <begin position="24"/>
        <end position="333"/>
    </location>
</feature>
<keyword evidence="2" id="KW-1015">Disulfide bond</keyword>
<evidence type="ECO:0000256" key="1">
    <source>
        <dbReference type="ARBA" id="ARBA00022737"/>
    </source>
</evidence>
<evidence type="ECO:0000256" key="4">
    <source>
        <dbReference type="SAM" id="MobiDB-lite"/>
    </source>
</evidence>
<feature type="domain" description="CUB" evidence="6">
    <location>
        <begin position="98"/>
        <end position="231"/>
    </location>
</feature>
<keyword evidence="1" id="KW-0677">Repeat</keyword>
<dbReference type="EMBL" id="CASHTH010003880">
    <property type="protein sequence ID" value="CAI8050574.1"/>
    <property type="molecule type" value="Genomic_DNA"/>
</dbReference>
<dbReference type="PANTHER" id="PTHR24251">
    <property type="entry name" value="OVOCHYMASE-RELATED"/>
    <property type="match status" value="1"/>
</dbReference>
<dbReference type="SMART" id="SM00042">
    <property type="entry name" value="CUB"/>
    <property type="match status" value="1"/>
</dbReference>
<evidence type="ECO:0000256" key="5">
    <source>
        <dbReference type="SAM" id="SignalP"/>
    </source>
</evidence>
<evidence type="ECO:0000313" key="8">
    <source>
        <dbReference type="Proteomes" id="UP001174909"/>
    </source>
</evidence>
<evidence type="ECO:0000256" key="2">
    <source>
        <dbReference type="ARBA" id="ARBA00023157"/>
    </source>
</evidence>
<dbReference type="PROSITE" id="PS51257">
    <property type="entry name" value="PROKAR_LIPOPROTEIN"/>
    <property type="match status" value="1"/>
</dbReference>
<gene>
    <name evidence="7" type="ORF">GBAR_LOCUS27759</name>
</gene>
<dbReference type="SUPFAM" id="SSF49854">
    <property type="entry name" value="Spermadhesin, CUB domain"/>
    <property type="match status" value="1"/>
</dbReference>
<keyword evidence="8" id="KW-1185">Reference proteome</keyword>
<reference evidence="7" key="1">
    <citation type="submission" date="2023-03" db="EMBL/GenBank/DDBJ databases">
        <authorList>
            <person name="Steffen K."/>
            <person name="Cardenas P."/>
        </authorList>
    </citation>
    <scope>NUCLEOTIDE SEQUENCE</scope>
</reference>
<feature type="signal peptide" evidence="5">
    <location>
        <begin position="1"/>
        <end position="23"/>
    </location>
</feature>
<proteinExistence type="predicted"/>
<sequence>MHCSNRIFRTPLLLVVVAGCCLCASYYSDTPADPGEPLAVTFNCEERWCNESWRGDRILRYNLSVAYEHLSESQSQHSGPILDCNGGQVSSNCVQEGSGTALTEELVKVVNRTLVGMEDLGPEGIIATDNFNRLLGELEGSYIANQDKIWQIKIPQNCQLWIVFEEFDVEPTPNCEKDYFSVQTSKNQPDIKKYCRTLESVTIQRRRRAQLWFHSDSSIQRRGIFARYCFRRISTNSSEQRQTMQLRCDCNLGGSHTRRRRQLQNQVLEGVHSGAVVRQERQKLEVHREQSHRSLGPLTPYSVEEMNTLIGHSTQSSERALHHRRHQREKARR</sequence>
<evidence type="ECO:0000259" key="6">
    <source>
        <dbReference type="PROSITE" id="PS01180"/>
    </source>
</evidence>
<feature type="region of interest" description="Disordered" evidence="4">
    <location>
        <begin position="312"/>
        <end position="333"/>
    </location>
</feature>
<evidence type="ECO:0000313" key="7">
    <source>
        <dbReference type="EMBL" id="CAI8050574.1"/>
    </source>
</evidence>
<dbReference type="AlphaFoldDB" id="A0AA35XAS7"/>
<name>A0AA35XAS7_GEOBA</name>
<dbReference type="Pfam" id="PF00431">
    <property type="entry name" value="CUB"/>
    <property type="match status" value="1"/>
</dbReference>
<dbReference type="CDD" id="cd00041">
    <property type="entry name" value="CUB"/>
    <property type="match status" value="1"/>
</dbReference>
<accession>A0AA35XAS7</accession>